<dbReference type="Pfam" id="PF02738">
    <property type="entry name" value="MoCoBD_1"/>
    <property type="match status" value="1"/>
</dbReference>
<sequence length="786" mass="82957">MLESWGIRAMKNMTQTVDPTFASVGTSTRRLDAPDKLTGRTRYAGDLPFAGLLHARLVLSPYAHARITAMNIEPALALPGVVAVYTSQTLGIVSDDRTSRSQTPLAIDEVFWCGHPVAIVLAETPEEAEDGAAAVDVDYEPLPVVVDPIAAMESSSPLARPRTADDASEIAGGGVHAAVSSGPAHVVETTEYSLNVCNKAYKQVGDIEAGLREADVIVEHTYRTRPVHQSYLETQSITVVPTPSGHQMTVWPSTQGMFSVRADIAEALDLADRQIRVESLPIGGAFGGKFGLIEPLAAAAAYQIRKPVRLVLTRQEDLLAGNPAPQTIITLKLGAKRDGTLVAMQGKAIFDTGAYAGASPDLGLTLLASSYRCPHIDLRGYEVLTNKVGVGAYRAPNAPQATFALESTVAELCIELGIDPLVFRKQNALRGGDPTNTSRTPQYPALGLIECLEKIEHHPLWQQRSSLDAVPATYKDWKIGTGIAAGGWPGGLETAAAACRLEKDGTLTVVIGTVDLTGSDTSMALLAAEGLGLSSSLITVAHDSTDTMPYSGGTGGSKTVYSMGPAVLDAARDARAQILSVASELLEAAVEDLEIEKNEVVVRGVPGKSLSLKKIAAASMRFGGRYAPVYGRGRAAVHTNSPMYAVHLAQVAVDPETGEVCVLNYVAAQDVGRAINPAEVEGQIYGGVTQGLGWALLEGFEYDENGQLLTTTLMDYALPHSYDVPTIIPILVEVPSAMGPFGAKGVGEPPVVPVAGAIANAIRDAVGKRVTELPITAERLFTALQH</sequence>
<dbReference type="InterPro" id="IPR016208">
    <property type="entry name" value="Ald_Oxase/xanthine_DH-like"/>
</dbReference>
<keyword evidence="1" id="KW-0500">Molybdenum</keyword>
<dbReference type="SUPFAM" id="SSF54665">
    <property type="entry name" value="CO dehydrogenase molybdoprotein N-domain-like"/>
    <property type="match status" value="1"/>
</dbReference>
<dbReference type="SMART" id="SM01008">
    <property type="entry name" value="Ald_Xan_dh_C"/>
    <property type="match status" value="1"/>
</dbReference>
<evidence type="ECO:0000313" key="5">
    <source>
        <dbReference type="EMBL" id="GCE12206.1"/>
    </source>
</evidence>
<dbReference type="SUPFAM" id="SSF56003">
    <property type="entry name" value="Molybdenum cofactor-binding domain"/>
    <property type="match status" value="1"/>
</dbReference>
<dbReference type="PANTHER" id="PTHR11908">
    <property type="entry name" value="XANTHINE DEHYDROGENASE"/>
    <property type="match status" value="1"/>
</dbReference>
<name>A0A401ZZD3_9CHLR</name>
<proteinExistence type="predicted"/>
<evidence type="ECO:0000256" key="3">
    <source>
        <dbReference type="ARBA" id="ARBA00053029"/>
    </source>
</evidence>
<dbReference type="Gene3D" id="3.30.365.10">
    <property type="entry name" value="Aldehyde oxidase/xanthine dehydrogenase, molybdopterin binding domain"/>
    <property type="match status" value="4"/>
</dbReference>
<dbReference type="FunFam" id="3.30.365.10:FF:000001">
    <property type="entry name" value="Xanthine dehydrogenase oxidase"/>
    <property type="match status" value="1"/>
</dbReference>
<keyword evidence="2" id="KW-0560">Oxidoreductase</keyword>
<dbReference type="InterPro" id="IPR046867">
    <property type="entry name" value="AldOxase/xan_DH_MoCoBD2"/>
</dbReference>
<accession>A0A401ZZD3</accession>
<organism evidence="5 6">
    <name type="scientific">Tengunoibacter tsumagoiensis</name>
    <dbReference type="NCBI Taxonomy" id="2014871"/>
    <lineage>
        <taxon>Bacteria</taxon>
        <taxon>Bacillati</taxon>
        <taxon>Chloroflexota</taxon>
        <taxon>Ktedonobacteria</taxon>
        <taxon>Ktedonobacterales</taxon>
        <taxon>Dictyobacteraceae</taxon>
        <taxon>Tengunoibacter</taxon>
    </lineage>
</organism>
<dbReference type="GO" id="GO:0005506">
    <property type="term" value="F:iron ion binding"/>
    <property type="evidence" value="ECO:0007669"/>
    <property type="project" value="InterPro"/>
</dbReference>
<gene>
    <name evidence="5" type="ORF">KTT_20650</name>
</gene>
<evidence type="ECO:0000313" key="6">
    <source>
        <dbReference type="Proteomes" id="UP000287352"/>
    </source>
</evidence>
<dbReference type="Pfam" id="PF01315">
    <property type="entry name" value="Ald_Xan_dh_C"/>
    <property type="match status" value="1"/>
</dbReference>
<feature type="domain" description="Aldehyde oxidase/xanthine dehydrogenase a/b hammerhead" evidence="4">
    <location>
        <begin position="38"/>
        <end position="143"/>
    </location>
</feature>
<dbReference type="GO" id="GO:0016491">
    <property type="term" value="F:oxidoreductase activity"/>
    <property type="evidence" value="ECO:0007669"/>
    <property type="project" value="UniProtKB-KW"/>
</dbReference>
<dbReference type="InterPro" id="IPR036856">
    <property type="entry name" value="Ald_Oxase/Xan_DH_a/b_sf"/>
</dbReference>
<dbReference type="AlphaFoldDB" id="A0A401ZZD3"/>
<evidence type="ECO:0000256" key="2">
    <source>
        <dbReference type="ARBA" id="ARBA00023002"/>
    </source>
</evidence>
<reference evidence="6" key="1">
    <citation type="submission" date="2018-12" db="EMBL/GenBank/DDBJ databases">
        <title>Tengunoibacter tsumagoiensis gen. nov., sp. nov., Dictyobacter kobayashii sp. nov., D. alpinus sp. nov., and D. joshuensis sp. nov. and description of Dictyobacteraceae fam. nov. within the order Ktedonobacterales isolated from Tengu-no-mugimeshi.</title>
        <authorList>
            <person name="Wang C.M."/>
            <person name="Zheng Y."/>
            <person name="Sakai Y."/>
            <person name="Toyoda A."/>
            <person name="Minakuchi Y."/>
            <person name="Abe K."/>
            <person name="Yokota A."/>
            <person name="Yabe S."/>
        </authorList>
    </citation>
    <scope>NUCLEOTIDE SEQUENCE [LARGE SCALE GENOMIC DNA]</scope>
    <source>
        <strain evidence="6">Uno3</strain>
    </source>
</reference>
<dbReference type="Proteomes" id="UP000287352">
    <property type="component" value="Unassembled WGS sequence"/>
</dbReference>
<dbReference type="InterPro" id="IPR037165">
    <property type="entry name" value="AldOxase/xan_DH_Mopterin-bd_sf"/>
</dbReference>
<dbReference type="PANTHER" id="PTHR11908:SF132">
    <property type="entry name" value="ALDEHYDE OXIDASE 1-RELATED"/>
    <property type="match status" value="1"/>
</dbReference>
<protein>
    <submittedName>
        <fullName evidence="5">Xanthine dehydrogenase</fullName>
    </submittedName>
</protein>
<evidence type="ECO:0000256" key="1">
    <source>
        <dbReference type="ARBA" id="ARBA00022505"/>
    </source>
</evidence>
<comment type="caution">
    <text evidence="5">The sequence shown here is derived from an EMBL/GenBank/DDBJ whole genome shotgun (WGS) entry which is preliminary data.</text>
</comment>
<dbReference type="EMBL" id="BIFR01000001">
    <property type="protein sequence ID" value="GCE12206.1"/>
    <property type="molecule type" value="Genomic_DNA"/>
</dbReference>
<comment type="cofactor">
    <cofactor evidence="3">
        <name>Mo-molybdopterin cytosine dinucleotide</name>
        <dbReference type="ChEBI" id="CHEBI:71308"/>
    </cofactor>
</comment>
<dbReference type="Pfam" id="PF20256">
    <property type="entry name" value="MoCoBD_2"/>
    <property type="match status" value="1"/>
</dbReference>
<dbReference type="InterPro" id="IPR008274">
    <property type="entry name" value="AldOxase/xan_DH_MoCoBD1"/>
</dbReference>
<dbReference type="InterPro" id="IPR000674">
    <property type="entry name" value="Ald_Oxase/Xan_DH_a/b"/>
</dbReference>
<evidence type="ECO:0000259" key="4">
    <source>
        <dbReference type="SMART" id="SM01008"/>
    </source>
</evidence>
<dbReference type="Gene3D" id="3.90.1170.50">
    <property type="entry name" value="Aldehyde oxidase/xanthine dehydrogenase, a/b hammerhead"/>
    <property type="match status" value="1"/>
</dbReference>
<keyword evidence="6" id="KW-1185">Reference proteome</keyword>